<accession>A0ACC1LQK3</accession>
<organism evidence="1 2">
    <name type="scientific">Coemansia furcata</name>
    <dbReference type="NCBI Taxonomy" id="417177"/>
    <lineage>
        <taxon>Eukaryota</taxon>
        <taxon>Fungi</taxon>
        <taxon>Fungi incertae sedis</taxon>
        <taxon>Zoopagomycota</taxon>
        <taxon>Kickxellomycotina</taxon>
        <taxon>Kickxellomycetes</taxon>
        <taxon>Kickxellales</taxon>
        <taxon>Kickxellaceae</taxon>
        <taxon>Coemansia</taxon>
    </lineage>
</organism>
<evidence type="ECO:0000313" key="2">
    <source>
        <dbReference type="Proteomes" id="UP001140096"/>
    </source>
</evidence>
<name>A0ACC1LQK3_9FUNG</name>
<gene>
    <name evidence="1" type="ORF">H4S07_001028</name>
</gene>
<comment type="caution">
    <text evidence="1">The sequence shown here is derived from an EMBL/GenBank/DDBJ whole genome shotgun (WGS) entry which is preliminary data.</text>
</comment>
<dbReference type="EMBL" id="JANBUP010000127">
    <property type="protein sequence ID" value="KAJ2812962.1"/>
    <property type="molecule type" value="Genomic_DNA"/>
</dbReference>
<sequence length="224" mass="25280">MTTTLSPFQTLPMLIVEKVIEYMEERTRYAFDTDYDVDIDEYNKEKAVSQLLLVSERWRVAALSLICDNCEIKFNSSGKGYHVTYPALPVSFSFLQYNLEKLVKRVVVKAPSWNDLGSKKFNITPSQPEFPIFPSAATLMVCLDEDDVAPAKARRDKLTASNAAPPNRNQETINFVRSIRRLTPAATGVVVLFRSPSSTNKKNRGQCNTLLLQLGRGKITRLQV</sequence>
<evidence type="ECO:0000313" key="1">
    <source>
        <dbReference type="EMBL" id="KAJ2812962.1"/>
    </source>
</evidence>
<protein>
    <submittedName>
        <fullName evidence="1">Uncharacterized protein</fullName>
    </submittedName>
</protein>
<feature type="non-terminal residue" evidence="1">
    <location>
        <position position="224"/>
    </location>
</feature>
<keyword evidence="2" id="KW-1185">Reference proteome</keyword>
<proteinExistence type="predicted"/>
<dbReference type="Proteomes" id="UP001140096">
    <property type="component" value="Unassembled WGS sequence"/>
</dbReference>
<reference evidence="1" key="1">
    <citation type="submission" date="2022-07" db="EMBL/GenBank/DDBJ databases">
        <title>Phylogenomic reconstructions and comparative analyses of Kickxellomycotina fungi.</title>
        <authorList>
            <person name="Reynolds N.K."/>
            <person name="Stajich J.E."/>
            <person name="Barry K."/>
            <person name="Grigoriev I.V."/>
            <person name="Crous P."/>
            <person name="Smith M.E."/>
        </authorList>
    </citation>
    <scope>NUCLEOTIDE SEQUENCE</scope>
    <source>
        <strain evidence="1">CBS 102833</strain>
    </source>
</reference>